<dbReference type="PANTHER" id="PTHR31719">
    <property type="entry name" value="NAC TRANSCRIPTION FACTOR 56"/>
    <property type="match status" value="1"/>
</dbReference>
<evidence type="ECO:0000256" key="4">
    <source>
        <dbReference type="ARBA" id="ARBA00023242"/>
    </source>
</evidence>
<protein>
    <submittedName>
        <fullName evidence="7">Putative NAC domain-containing protein 92</fullName>
    </submittedName>
</protein>
<organism evidence="7 8">
    <name type="scientific">Cocos nucifera</name>
    <name type="common">Coconut palm</name>
    <dbReference type="NCBI Taxonomy" id="13894"/>
    <lineage>
        <taxon>Eukaryota</taxon>
        <taxon>Viridiplantae</taxon>
        <taxon>Streptophyta</taxon>
        <taxon>Embryophyta</taxon>
        <taxon>Tracheophyta</taxon>
        <taxon>Spermatophyta</taxon>
        <taxon>Magnoliopsida</taxon>
        <taxon>Liliopsida</taxon>
        <taxon>Arecaceae</taxon>
        <taxon>Arecoideae</taxon>
        <taxon>Cocoseae</taxon>
        <taxon>Attaleinae</taxon>
        <taxon>Cocos</taxon>
    </lineage>
</organism>
<feature type="compositionally biased region" description="Polar residues" evidence="5">
    <location>
        <begin position="106"/>
        <end position="115"/>
    </location>
</feature>
<sequence length="149" mass="16943">MGNRLPISPGGQGHVSENATNYYYANRKGRNRQTADGSGKWKSTDRKEPIRKERQIVGYKRNLRFYRGGTSSTKWVMTEYTLHHNTSHDAPKAICVIRVTAGNQRNEIGQSSTNPLLPEPDDEDIHAQLSPLPLPELDDMDFRDLTYDL</sequence>
<dbReference type="SUPFAM" id="SSF101941">
    <property type="entry name" value="NAC domain"/>
    <property type="match status" value="1"/>
</dbReference>
<evidence type="ECO:0000256" key="5">
    <source>
        <dbReference type="SAM" id="MobiDB-lite"/>
    </source>
</evidence>
<dbReference type="Gene3D" id="2.170.150.80">
    <property type="entry name" value="NAC domain"/>
    <property type="match status" value="1"/>
</dbReference>
<dbReference type="GO" id="GO:0003677">
    <property type="term" value="F:DNA binding"/>
    <property type="evidence" value="ECO:0007669"/>
    <property type="project" value="UniProtKB-KW"/>
</dbReference>
<dbReference type="InterPro" id="IPR003441">
    <property type="entry name" value="NAC-dom"/>
</dbReference>
<accession>A0A8K0IGR0</accession>
<reference evidence="7" key="1">
    <citation type="journal article" date="2017" name="Gigascience">
        <title>The genome draft of coconut (Cocos nucifera).</title>
        <authorList>
            <person name="Xiao Y."/>
            <person name="Xu P."/>
            <person name="Fan H."/>
            <person name="Baudouin L."/>
            <person name="Xia W."/>
            <person name="Bocs S."/>
            <person name="Xu J."/>
            <person name="Li Q."/>
            <person name="Guo A."/>
            <person name="Zhou L."/>
            <person name="Li J."/>
            <person name="Wu Y."/>
            <person name="Ma Z."/>
            <person name="Armero A."/>
            <person name="Issali A.E."/>
            <person name="Liu N."/>
            <person name="Peng M."/>
            <person name="Yang Y."/>
        </authorList>
    </citation>
    <scope>NUCLEOTIDE SEQUENCE</scope>
    <source>
        <tissue evidence="7">Spear leaf of Hainan Tall coconut</tissue>
    </source>
</reference>
<evidence type="ECO:0000256" key="2">
    <source>
        <dbReference type="ARBA" id="ARBA00023125"/>
    </source>
</evidence>
<evidence type="ECO:0000313" key="8">
    <source>
        <dbReference type="Proteomes" id="UP000797356"/>
    </source>
</evidence>
<keyword evidence="2" id="KW-0238">DNA-binding</keyword>
<name>A0A8K0IGR0_COCNU</name>
<gene>
    <name evidence="7" type="ORF">COCNU_08G001190</name>
</gene>
<feature type="region of interest" description="Disordered" evidence="5">
    <location>
        <begin position="106"/>
        <end position="133"/>
    </location>
</feature>
<dbReference type="Pfam" id="PF02365">
    <property type="entry name" value="NAM"/>
    <property type="match status" value="1"/>
</dbReference>
<feature type="domain" description="NAC" evidence="6">
    <location>
        <begin position="1"/>
        <end position="100"/>
    </location>
</feature>
<dbReference type="PANTHER" id="PTHR31719:SF43">
    <property type="entry name" value="NAC TRANSCRIPTION FACTOR 56"/>
    <property type="match status" value="1"/>
</dbReference>
<keyword evidence="8" id="KW-1185">Reference proteome</keyword>
<dbReference type="EMBL" id="CM017879">
    <property type="protein sequence ID" value="KAG1358673.1"/>
    <property type="molecule type" value="Genomic_DNA"/>
</dbReference>
<keyword evidence="4" id="KW-0539">Nucleus</keyword>
<evidence type="ECO:0000256" key="3">
    <source>
        <dbReference type="ARBA" id="ARBA00023163"/>
    </source>
</evidence>
<proteinExistence type="predicted"/>
<keyword evidence="1" id="KW-0805">Transcription regulation</keyword>
<dbReference type="Proteomes" id="UP000797356">
    <property type="component" value="Chromosome 8"/>
</dbReference>
<reference evidence="7" key="2">
    <citation type="submission" date="2019-07" db="EMBL/GenBank/DDBJ databases">
        <authorList>
            <person name="Yang Y."/>
            <person name="Bocs S."/>
            <person name="Baudouin L."/>
        </authorList>
    </citation>
    <scope>NUCLEOTIDE SEQUENCE</scope>
    <source>
        <tissue evidence="7">Spear leaf of Hainan Tall coconut</tissue>
    </source>
</reference>
<dbReference type="PROSITE" id="PS51005">
    <property type="entry name" value="NAC"/>
    <property type="match status" value="1"/>
</dbReference>
<evidence type="ECO:0000259" key="6">
    <source>
        <dbReference type="PROSITE" id="PS51005"/>
    </source>
</evidence>
<evidence type="ECO:0000256" key="1">
    <source>
        <dbReference type="ARBA" id="ARBA00023015"/>
    </source>
</evidence>
<comment type="caution">
    <text evidence="7">The sequence shown here is derived from an EMBL/GenBank/DDBJ whole genome shotgun (WGS) entry which is preliminary data.</text>
</comment>
<feature type="region of interest" description="Disordered" evidence="5">
    <location>
        <begin position="24"/>
        <end position="49"/>
    </location>
</feature>
<evidence type="ECO:0000313" key="7">
    <source>
        <dbReference type="EMBL" id="KAG1358673.1"/>
    </source>
</evidence>
<dbReference type="InterPro" id="IPR036093">
    <property type="entry name" value="NAC_dom_sf"/>
</dbReference>
<dbReference type="GO" id="GO:0006355">
    <property type="term" value="P:regulation of DNA-templated transcription"/>
    <property type="evidence" value="ECO:0007669"/>
    <property type="project" value="InterPro"/>
</dbReference>
<dbReference type="AlphaFoldDB" id="A0A8K0IGR0"/>
<keyword evidence="3" id="KW-0804">Transcription</keyword>